<name>A0A3S3SVN1_9SPHI</name>
<dbReference type="OrthoDB" id="1406894at2"/>
<dbReference type="SUPFAM" id="SSF53756">
    <property type="entry name" value="UDP-Glycosyltransferase/glycogen phosphorylase"/>
    <property type="match status" value="1"/>
</dbReference>
<gene>
    <name evidence="2" type="ORF">DPV69_09585</name>
</gene>
<evidence type="ECO:0000313" key="2">
    <source>
        <dbReference type="EMBL" id="RWU08610.1"/>
    </source>
</evidence>
<feature type="domain" description="Spore protein YkvP/CgeB glycosyl transferase-like" evidence="1">
    <location>
        <begin position="262"/>
        <end position="387"/>
    </location>
</feature>
<proteinExistence type="predicted"/>
<reference evidence="2 3" key="1">
    <citation type="submission" date="2018-06" db="EMBL/GenBank/DDBJ databases">
        <title>Pedobacter endophyticus sp. nov., an endophytic bacterium isolated from a leaf of Triticum aestivum.</title>
        <authorList>
            <person name="Zhang L."/>
        </authorList>
    </citation>
    <scope>NUCLEOTIDE SEQUENCE [LARGE SCALE GENOMIC DNA]</scope>
    <source>
        <strain evidence="2 3">CM134L-2</strain>
    </source>
</reference>
<dbReference type="Pfam" id="PF13524">
    <property type="entry name" value="Glyco_trans_1_2"/>
    <property type="match status" value="1"/>
</dbReference>
<dbReference type="Gene3D" id="3.40.50.2000">
    <property type="entry name" value="Glycogen Phosphorylase B"/>
    <property type="match status" value="2"/>
</dbReference>
<evidence type="ECO:0000313" key="3">
    <source>
        <dbReference type="Proteomes" id="UP000284120"/>
    </source>
</evidence>
<dbReference type="EMBL" id="SAYW01000002">
    <property type="protein sequence ID" value="RWU08610.1"/>
    <property type="molecule type" value="Genomic_DNA"/>
</dbReference>
<comment type="caution">
    <text evidence="2">The sequence shown here is derived from an EMBL/GenBank/DDBJ whole genome shotgun (WGS) entry which is preliminary data.</text>
</comment>
<keyword evidence="3" id="KW-1185">Reference proteome</keyword>
<dbReference type="InterPro" id="IPR055259">
    <property type="entry name" value="YkvP/CgeB_Glyco_trans-like"/>
</dbReference>
<organism evidence="2 3">
    <name type="scientific">Pedobacter chitinilyticus</name>
    <dbReference type="NCBI Taxonomy" id="2233776"/>
    <lineage>
        <taxon>Bacteria</taxon>
        <taxon>Pseudomonadati</taxon>
        <taxon>Bacteroidota</taxon>
        <taxon>Sphingobacteriia</taxon>
        <taxon>Sphingobacteriales</taxon>
        <taxon>Sphingobacteriaceae</taxon>
        <taxon>Pedobacter</taxon>
    </lineage>
</organism>
<sequence>MKKIVLVSPFPPVQNPRLYKEYLLLKNQGYDVNVIYAVRDKWANITPLNKDFILVAGKHGSLTHLFSRVFHKFIRHFLAYEFSYHRSSWLMLLKASRIKADLYIGHDLTSLPIVVRAAKRHKAKCGFDAEDFHRNEVSDDINSSFYKASKTIENKYLPQIDYLTCASPLIADAYQKLYPQLRAQTINNVFSKSYIIENESLRLPNEKLKLFWFSQTVGEGRGLETVIEAMGLLQPLNIELTILGAANKEIQKIFNTLACTNNLSLSQIIYLDTVSPNQIFEIAALHHIGLALEISKPYNRDICLTNKIFTYINAGLAIIASETKAQKKLLQENKNIGLLFQIGNVVELANQLKIYYEHPYLLDQHRRAAKKLAKDKFNWEKESQTLLSLIKTTMEN</sequence>
<dbReference type="RefSeq" id="WP_113647124.1">
    <property type="nucleotide sequence ID" value="NZ_SAYW01000002.1"/>
</dbReference>
<accession>A0A3S3SVN1</accession>
<evidence type="ECO:0000259" key="1">
    <source>
        <dbReference type="Pfam" id="PF13524"/>
    </source>
</evidence>
<protein>
    <recommendedName>
        <fullName evidence="1">Spore protein YkvP/CgeB glycosyl transferase-like domain-containing protein</fullName>
    </recommendedName>
</protein>
<dbReference type="AlphaFoldDB" id="A0A3S3SVN1"/>
<dbReference type="Proteomes" id="UP000284120">
    <property type="component" value="Unassembled WGS sequence"/>
</dbReference>